<evidence type="ECO:0000256" key="2">
    <source>
        <dbReference type="PROSITE-ProRule" id="PRU00497"/>
    </source>
</evidence>
<keyword evidence="1 2" id="KW-0193">Cuticle</keyword>
<dbReference type="PANTHER" id="PTHR10380">
    <property type="entry name" value="CUTICLE PROTEIN"/>
    <property type="match status" value="1"/>
</dbReference>
<feature type="signal peptide" evidence="3">
    <location>
        <begin position="1"/>
        <end position="34"/>
    </location>
</feature>
<proteinExistence type="predicted"/>
<feature type="chain" id="PRO_5044792366" evidence="3">
    <location>
        <begin position="35"/>
        <end position="123"/>
    </location>
</feature>
<protein>
    <submittedName>
        <fullName evidence="4">Uncharacterized protein</fullName>
    </submittedName>
</protein>
<reference evidence="4 5" key="1">
    <citation type="journal article" date="2021" name="BMC Biol.">
        <title>Horizontally acquired antibacterial genes associated with adaptive radiation of ladybird beetles.</title>
        <authorList>
            <person name="Li H.S."/>
            <person name="Tang X.F."/>
            <person name="Huang Y.H."/>
            <person name="Xu Z.Y."/>
            <person name="Chen M.L."/>
            <person name="Du X.Y."/>
            <person name="Qiu B.Y."/>
            <person name="Chen P.T."/>
            <person name="Zhang W."/>
            <person name="Slipinski A."/>
            <person name="Escalona H.E."/>
            <person name="Waterhouse R.M."/>
            <person name="Zwick A."/>
            <person name="Pang H."/>
        </authorList>
    </citation>
    <scope>NUCLEOTIDE SEQUENCE [LARGE SCALE GENOMIC DNA]</scope>
    <source>
        <strain evidence="4">SYSU2018</strain>
    </source>
</reference>
<dbReference type="GO" id="GO:0042302">
    <property type="term" value="F:structural constituent of cuticle"/>
    <property type="evidence" value="ECO:0007669"/>
    <property type="project" value="UniProtKB-UniRule"/>
</dbReference>
<dbReference type="PRINTS" id="PR00947">
    <property type="entry name" value="CUTICLE"/>
</dbReference>
<evidence type="ECO:0000313" key="5">
    <source>
        <dbReference type="Proteomes" id="UP001516400"/>
    </source>
</evidence>
<dbReference type="Proteomes" id="UP001516400">
    <property type="component" value="Unassembled WGS sequence"/>
</dbReference>
<dbReference type="InterPro" id="IPR000618">
    <property type="entry name" value="Insect_cuticle"/>
</dbReference>
<dbReference type="Pfam" id="PF00379">
    <property type="entry name" value="Chitin_bind_4"/>
    <property type="match status" value="1"/>
</dbReference>
<organism evidence="4 5">
    <name type="scientific">Cryptolaemus montrouzieri</name>
    <dbReference type="NCBI Taxonomy" id="559131"/>
    <lineage>
        <taxon>Eukaryota</taxon>
        <taxon>Metazoa</taxon>
        <taxon>Ecdysozoa</taxon>
        <taxon>Arthropoda</taxon>
        <taxon>Hexapoda</taxon>
        <taxon>Insecta</taxon>
        <taxon>Pterygota</taxon>
        <taxon>Neoptera</taxon>
        <taxon>Endopterygota</taxon>
        <taxon>Coleoptera</taxon>
        <taxon>Polyphaga</taxon>
        <taxon>Cucujiformia</taxon>
        <taxon>Coccinelloidea</taxon>
        <taxon>Coccinellidae</taxon>
        <taxon>Scymninae</taxon>
        <taxon>Scymnini</taxon>
        <taxon>Cryptolaemus</taxon>
    </lineage>
</organism>
<name>A0ABD2NXE3_9CUCU</name>
<keyword evidence="5" id="KW-1185">Reference proteome</keyword>
<dbReference type="PROSITE" id="PS51155">
    <property type="entry name" value="CHIT_BIND_RR_2"/>
    <property type="match status" value="1"/>
</dbReference>
<accession>A0ABD2NXE3</accession>
<comment type="caution">
    <text evidence="4">The sequence shown here is derived from an EMBL/GenBank/DDBJ whole genome shotgun (WGS) entry which is preliminary data.</text>
</comment>
<dbReference type="AlphaFoldDB" id="A0ABD2NXE3"/>
<dbReference type="InterPro" id="IPR031311">
    <property type="entry name" value="CHIT_BIND_RR_consensus"/>
</dbReference>
<sequence>MVDHLQFTSYQLFKPLSIMKMILVLCAIMAIAYAAPQGQADKDAVVTRYDSDNIGIDGYNFAYETSNGISQQEQGQLQNPGTENESISVRGQYSYVGIDGRTYTVIYVADENGFQPQGEHIPK</sequence>
<evidence type="ECO:0000313" key="4">
    <source>
        <dbReference type="EMBL" id="KAL3283223.1"/>
    </source>
</evidence>
<dbReference type="EMBL" id="JABFTP020000144">
    <property type="protein sequence ID" value="KAL3283223.1"/>
    <property type="molecule type" value="Genomic_DNA"/>
</dbReference>
<evidence type="ECO:0000256" key="1">
    <source>
        <dbReference type="ARBA" id="ARBA00022460"/>
    </source>
</evidence>
<keyword evidence="3" id="KW-0732">Signal</keyword>
<dbReference type="PROSITE" id="PS00233">
    <property type="entry name" value="CHIT_BIND_RR_1"/>
    <property type="match status" value="1"/>
</dbReference>
<evidence type="ECO:0000256" key="3">
    <source>
        <dbReference type="SAM" id="SignalP"/>
    </source>
</evidence>
<dbReference type="InterPro" id="IPR050468">
    <property type="entry name" value="Cuticle_Struct_Prot"/>
</dbReference>
<gene>
    <name evidence="4" type="ORF">HHI36_006371</name>
</gene>
<dbReference type="PANTHER" id="PTHR10380:SF218">
    <property type="entry name" value="ADULT CUTICLE PROTEIN 65AA-RELATED"/>
    <property type="match status" value="1"/>
</dbReference>